<accession>Q118X2</accession>
<protein>
    <submittedName>
        <fullName evidence="1">Uncharacterized protein</fullName>
    </submittedName>
</protein>
<dbReference type="EMBL" id="CP000393">
    <property type="protein sequence ID" value="ABG49952.1"/>
    <property type="molecule type" value="Genomic_DNA"/>
</dbReference>
<dbReference type="STRING" id="203124.Tery_0496"/>
<dbReference type="HOGENOM" id="CLU_629843_0_0_3"/>
<organism evidence="1">
    <name type="scientific">Trichodesmium erythraeum (strain IMS101)</name>
    <dbReference type="NCBI Taxonomy" id="203124"/>
    <lineage>
        <taxon>Bacteria</taxon>
        <taxon>Bacillati</taxon>
        <taxon>Cyanobacteriota</taxon>
        <taxon>Cyanophyceae</taxon>
        <taxon>Oscillatoriophycideae</taxon>
        <taxon>Oscillatoriales</taxon>
        <taxon>Microcoleaceae</taxon>
        <taxon>Trichodesmium</taxon>
    </lineage>
</organism>
<sequence>MKNFIDRNEQEKSQYQQYIYNHFLQLIDIESSEEIIKRFRILFINCSEYPDRKVSRALEIIIALLEDKEEFNFFLNRCFHIVINRKQPYNYKKDVLLDLIKIFDSINNKPIHRHYGSRSSQKLLDVVRAFTKSEQYFSLKRLAEVINQEVISYRNNDSALVEPLRTLIPRYPYLYQHCLITLDNSYEHQEAIKKMQRQKQKKFEIDLSHYITHQIRHGVTTTSNFQSSSFTESSWENTNKIKNPTLLNDRELLSATRQFVGKVENGKSYQDYAKSFLIYTKQPQSYSSFKKIFYQYLSTSFNVGSRYVKDHFKRELYNQLKNTMSHNDNKKLNDFLVMRTCNKILGFLVVESTKKPEHFFFDNLISNIGSIATTSLLLKIVLVCYKVKSYLEKRFAILFNHYERSTRESVKWLVKVLENLQVAFSTNFGKVDLSFIC</sequence>
<dbReference type="eggNOG" id="COG1672">
    <property type="taxonomic scope" value="Bacteria"/>
</dbReference>
<dbReference type="RefSeq" id="WP_011610347.1">
    <property type="nucleotide sequence ID" value="NC_008312.1"/>
</dbReference>
<reference evidence="1" key="1">
    <citation type="submission" date="2006-06" db="EMBL/GenBank/DDBJ databases">
        <title>Complete sequence of Trichodesmium erythraeum IMS101.</title>
        <authorList>
            <consortium name="US DOE Joint Genome Institute"/>
            <person name="Copeland A."/>
            <person name="Lucas S."/>
            <person name="Lapidus A."/>
            <person name="Barry K."/>
            <person name="Detter J.C."/>
            <person name="Glavina del Rio T."/>
            <person name="Hammon N."/>
            <person name="Israni S."/>
            <person name="Dalin E."/>
            <person name="Tice H."/>
            <person name="Pitluck S."/>
            <person name="Kiss H."/>
            <person name="Munk A.C."/>
            <person name="Brettin T."/>
            <person name="Bruce D."/>
            <person name="Han C."/>
            <person name="Tapia R."/>
            <person name="Gilna P."/>
            <person name="Schmutz J."/>
            <person name="Larimer F."/>
            <person name="Land M."/>
            <person name="Hauser L."/>
            <person name="Kyrpides N."/>
            <person name="Kim E."/>
            <person name="Richardson P."/>
        </authorList>
    </citation>
    <scope>NUCLEOTIDE SEQUENCE [LARGE SCALE GENOMIC DNA]</scope>
    <source>
        <strain evidence="1">IMS101</strain>
    </source>
</reference>
<dbReference type="KEGG" id="ter:Tery_0496"/>
<dbReference type="OrthoDB" id="580965at2"/>
<name>Q118X2_TRIEI</name>
<dbReference type="AlphaFoldDB" id="Q118X2"/>
<evidence type="ECO:0000313" key="1">
    <source>
        <dbReference type="EMBL" id="ABG49952.1"/>
    </source>
</evidence>
<proteinExistence type="predicted"/>
<gene>
    <name evidence="1" type="ordered locus">Tery_0496</name>
</gene>